<protein>
    <submittedName>
        <fullName evidence="2 4">Uncharacterized protein</fullName>
    </submittedName>
</protein>
<feature type="compositionally biased region" description="Basic and acidic residues" evidence="1">
    <location>
        <begin position="80"/>
        <end position="90"/>
    </location>
</feature>
<accession>A0A0N4VHF2</accession>
<feature type="compositionally biased region" description="Acidic residues" evidence="1">
    <location>
        <begin position="49"/>
        <end position="79"/>
    </location>
</feature>
<name>A0A0N4VHF2_ENTVE</name>
<dbReference type="Proteomes" id="UP000274131">
    <property type="component" value="Unassembled WGS sequence"/>
</dbReference>
<sequence length="90" mass="9986">MKKRKKKTMKGKDGTANITNIETYRRFFICCQQTINSDGDFHNGGNVGSDEDVDDDDDDDDGDDDYGDDDDEDEDDDGDDGKGGAGREKH</sequence>
<reference evidence="4" key="1">
    <citation type="submission" date="2017-02" db="UniProtKB">
        <authorList>
            <consortium name="WormBaseParasite"/>
        </authorList>
    </citation>
    <scope>IDENTIFICATION</scope>
</reference>
<keyword evidence="3" id="KW-1185">Reference proteome</keyword>
<feature type="region of interest" description="Disordered" evidence="1">
    <location>
        <begin position="35"/>
        <end position="90"/>
    </location>
</feature>
<dbReference type="AlphaFoldDB" id="A0A0N4VHF2"/>
<proteinExistence type="predicted"/>
<organism evidence="4">
    <name type="scientific">Enterobius vermicularis</name>
    <name type="common">Human pinworm</name>
    <dbReference type="NCBI Taxonomy" id="51028"/>
    <lineage>
        <taxon>Eukaryota</taxon>
        <taxon>Metazoa</taxon>
        <taxon>Ecdysozoa</taxon>
        <taxon>Nematoda</taxon>
        <taxon>Chromadorea</taxon>
        <taxon>Rhabditida</taxon>
        <taxon>Spirurina</taxon>
        <taxon>Oxyuridomorpha</taxon>
        <taxon>Oxyuroidea</taxon>
        <taxon>Oxyuridae</taxon>
        <taxon>Enterobius</taxon>
    </lineage>
</organism>
<evidence type="ECO:0000313" key="4">
    <source>
        <dbReference type="WBParaSite" id="EVEC_0001025301-mRNA-1"/>
    </source>
</evidence>
<evidence type="ECO:0000313" key="2">
    <source>
        <dbReference type="EMBL" id="VDD94847.1"/>
    </source>
</evidence>
<evidence type="ECO:0000313" key="3">
    <source>
        <dbReference type="Proteomes" id="UP000274131"/>
    </source>
</evidence>
<gene>
    <name evidence="2" type="ORF">EVEC_LOCUS9598</name>
</gene>
<evidence type="ECO:0000256" key="1">
    <source>
        <dbReference type="SAM" id="MobiDB-lite"/>
    </source>
</evidence>
<dbReference type="EMBL" id="UXUI01010163">
    <property type="protein sequence ID" value="VDD94847.1"/>
    <property type="molecule type" value="Genomic_DNA"/>
</dbReference>
<dbReference type="WBParaSite" id="EVEC_0001025301-mRNA-1">
    <property type="protein sequence ID" value="EVEC_0001025301-mRNA-1"/>
    <property type="gene ID" value="EVEC_0001025301"/>
</dbReference>
<reference evidence="2 3" key="2">
    <citation type="submission" date="2018-10" db="EMBL/GenBank/DDBJ databases">
        <authorList>
            <consortium name="Pathogen Informatics"/>
        </authorList>
    </citation>
    <scope>NUCLEOTIDE SEQUENCE [LARGE SCALE GENOMIC DNA]</scope>
</reference>